<dbReference type="GO" id="GO:0005886">
    <property type="term" value="C:plasma membrane"/>
    <property type="evidence" value="ECO:0007669"/>
    <property type="project" value="UniProtKB-SubCell"/>
</dbReference>
<dbReference type="NCBIfam" id="TIGR02480">
    <property type="entry name" value="fliN"/>
    <property type="match status" value="1"/>
</dbReference>
<evidence type="ECO:0000256" key="1">
    <source>
        <dbReference type="ARBA" id="ARBA00004413"/>
    </source>
</evidence>
<keyword evidence="5" id="KW-0145">Chemotaxis</keyword>
<keyword evidence="9" id="KW-0282">Flagellum</keyword>
<dbReference type="PANTHER" id="PTHR43484">
    <property type="match status" value="1"/>
</dbReference>
<keyword evidence="6" id="KW-0283">Flagellar rotation</keyword>
<keyword evidence="7" id="KW-0472">Membrane</keyword>
<dbReference type="SUPFAM" id="SSF101801">
    <property type="entry name" value="Surface presentation of antigens (SPOA)"/>
    <property type="match status" value="1"/>
</dbReference>
<reference evidence="9" key="1">
    <citation type="submission" date="2020-07" db="EMBL/GenBank/DDBJ databases">
        <title>Huge and variable diversity of episymbiotic CPR bacteria and DPANN archaea in groundwater ecosystems.</title>
        <authorList>
            <person name="He C.Y."/>
            <person name="Keren R."/>
            <person name="Whittaker M."/>
            <person name="Farag I.F."/>
            <person name="Doudna J."/>
            <person name="Cate J.H.D."/>
            <person name="Banfield J.F."/>
        </authorList>
    </citation>
    <scope>NUCLEOTIDE SEQUENCE</scope>
    <source>
        <strain evidence="9">NC_groundwater_763_Ag_S-0.2um_68_21</strain>
    </source>
</reference>
<dbReference type="Gene3D" id="2.30.330.10">
    <property type="entry name" value="SpoA-like"/>
    <property type="match status" value="1"/>
</dbReference>
<dbReference type="GO" id="GO:0006935">
    <property type="term" value="P:chemotaxis"/>
    <property type="evidence" value="ECO:0007669"/>
    <property type="project" value="UniProtKB-KW"/>
</dbReference>
<dbReference type="AlphaFoldDB" id="A0A932I1G5"/>
<comment type="caution">
    <text evidence="9">The sequence shown here is derived from an EMBL/GenBank/DDBJ whole genome shotgun (WGS) entry which is preliminary data.</text>
</comment>
<dbReference type="GO" id="GO:0071973">
    <property type="term" value="P:bacterial-type flagellum-dependent cell motility"/>
    <property type="evidence" value="ECO:0007669"/>
    <property type="project" value="InterPro"/>
</dbReference>
<keyword evidence="9" id="KW-0969">Cilium</keyword>
<dbReference type="InterPro" id="IPR001543">
    <property type="entry name" value="FliN-like_C"/>
</dbReference>
<organism evidence="9 10">
    <name type="scientific">Tectimicrobiota bacterium</name>
    <dbReference type="NCBI Taxonomy" id="2528274"/>
    <lineage>
        <taxon>Bacteria</taxon>
        <taxon>Pseudomonadati</taxon>
        <taxon>Nitrospinota/Tectimicrobiota group</taxon>
        <taxon>Candidatus Tectimicrobiota</taxon>
    </lineage>
</organism>
<protein>
    <recommendedName>
        <fullName evidence="3">Flagellar motor switch protein FliN</fullName>
    </recommendedName>
</protein>
<dbReference type="EMBL" id="JACPUR010000037">
    <property type="protein sequence ID" value="MBI3128963.1"/>
    <property type="molecule type" value="Genomic_DNA"/>
</dbReference>
<gene>
    <name evidence="9" type="primary">fliN</name>
    <name evidence="9" type="ORF">HYZ11_15260</name>
</gene>
<keyword evidence="9" id="KW-0966">Cell projection</keyword>
<accession>A0A932I1G5</accession>
<evidence type="ECO:0000256" key="3">
    <source>
        <dbReference type="ARBA" id="ARBA00021897"/>
    </source>
</evidence>
<evidence type="ECO:0000313" key="9">
    <source>
        <dbReference type="EMBL" id="MBI3128963.1"/>
    </source>
</evidence>
<dbReference type="InterPro" id="IPR051469">
    <property type="entry name" value="FliN/MopA/SpaO"/>
</dbReference>
<dbReference type="GO" id="GO:0009425">
    <property type="term" value="C:bacterial-type flagellum basal body"/>
    <property type="evidence" value="ECO:0007669"/>
    <property type="project" value="InterPro"/>
</dbReference>
<evidence type="ECO:0000256" key="5">
    <source>
        <dbReference type="ARBA" id="ARBA00022500"/>
    </source>
</evidence>
<dbReference type="GO" id="GO:0003774">
    <property type="term" value="F:cytoskeletal motor activity"/>
    <property type="evidence" value="ECO:0007669"/>
    <property type="project" value="InterPro"/>
</dbReference>
<dbReference type="Proteomes" id="UP000782312">
    <property type="component" value="Unassembled WGS sequence"/>
</dbReference>
<dbReference type="PRINTS" id="PR00956">
    <property type="entry name" value="FLGMOTORFLIN"/>
</dbReference>
<keyword evidence="4" id="KW-1003">Cell membrane</keyword>
<dbReference type="InterPro" id="IPR001172">
    <property type="entry name" value="FliN_T3SS_HrcQb"/>
</dbReference>
<feature type="domain" description="Flagellar motor switch protein FliN-like C-terminal" evidence="8">
    <location>
        <begin position="40"/>
        <end position="109"/>
    </location>
</feature>
<sequence length="118" mass="13698">MARDDRMDMGLMDDDVDRQERSFEEIEEQRPQIPPELDFIRDIPMRVSVELARTNILVKDLIRLSSNQVMEMDKLVGEPLEIFINDQLVARGEVVVINDKFGIRLTDIVSPLENTAQR</sequence>
<comment type="subcellular location">
    <subcellularLocation>
        <location evidence="1">Cell membrane</location>
        <topology evidence="1">Peripheral membrane protein</topology>
        <orientation evidence="1">Cytoplasmic side</orientation>
    </subcellularLocation>
</comment>
<evidence type="ECO:0000256" key="6">
    <source>
        <dbReference type="ARBA" id="ARBA00022779"/>
    </source>
</evidence>
<dbReference type="InterPro" id="IPR036429">
    <property type="entry name" value="SpoA-like_sf"/>
</dbReference>
<dbReference type="PANTHER" id="PTHR43484:SF1">
    <property type="entry name" value="FLAGELLAR MOTOR SWITCH PROTEIN FLIN"/>
    <property type="match status" value="1"/>
</dbReference>
<comment type="similarity">
    <text evidence="2">Belongs to the FliN/MopA/SpaO family.</text>
</comment>
<evidence type="ECO:0000256" key="2">
    <source>
        <dbReference type="ARBA" id="ARBA00009226"/>
    </source>
</evidence>
<dbReference type="InterPro" id="IPR012826">
    <property type="entry name" value="FliN"/>
</dbReference>
<dbReference type="Pfam" id="PF01052">
    <property type="entry name" value="FliMN_C"/>
    <property type="match status" value="1"/>
</dbReference>
<proteinExistence type="inferred from homology"/>
<evidence type="ECO:0000259" key="8">
    <source>
        <dbReference type="Pfam" id="PF01052"/>
    </source>
</evidence>
<evidence type="ECO:0000256" key="4">
    <source>
        <dbReference type="ARBA" id="ARBA00022475"/>
    </source>
</evidence>
<name>A0A932I1G5_UNCTE</name>
<evidence type="ECO:0000256" key="7">
    <source>
        <dbReference type="ARBA" id="ARBA00023136"/>
    </source>
</evidence>
<evidence type="ECO:0000313" key="10">
    <source>
        <dbReference type="Proteomes" id="UP000782312"/>
    </source>
</evidence>